<comment type="caution">
    <text evidence="1">The sequence shown here is derived from an EMBL/GenBank/DDBJ whole genome shotgun (WGS) entry which is preliminary data.</text>
</comment>
<gene>
    <name evidence="1" type="ORF">DKK70_11145</name>
</gene>
<sequence>MKKKVKHIKDKNLSQIFKLLINKNPQACETNEIPQGFGEFDLSVTNPIPVNSILENDYYLSSLRLADGSKIRWKRVGSSYTNNINSCIDIYEIFSNKGVPITYLYISSYHLKTSEKAPKGLKKI</sequence>
<organism evidence="1 2">
    <name type="scientific">Gilliamella apicola</name>
    <dbReference type="NCBI Taxonomy" id="1196095"/>
    <lineage>
        <taxon>Bacteria</taxon>
        <taxon>Pseudomonadati</taxon>
        <taxon>Pseudomonadota</taxon>
        <taxon>Gammaproteobacteria</taxon>
        <taxon>Orbales</taxon>
        <taxon>Orbaceae</taxon>
        <taxon>Gilliamella</taxon>
    </lineage>
</organism>
<dbReference type="OrthoDB" id="7065098at2"/>
<keyword evidence="2" id="KW-1185">Reference proteome</keyword>
<proteinExistence type="predicted"/>
<dbReference type="RefSeq" id="WP_110434059.1">
    <property type="nucleotide sequence ID" value="NZ_QGLR01000012.1"/>
</dbReference>
<dbReference type="Proteomes" id="UP000247932">
    <property type="component" value="Unassembled WGS sequence"/>
</dbReference>
<evidence type="ECO:0000313" key="2">
    <source>
        <dbReference type="Proteomes" id="UP000247932"/>
    </source>
</evidence>
<dbReference type="EMBL" id="QGLR01000012">
    <property type="protein sequence ID" value="PXZ06511.1"/>
    <property type="molecule type" value="Genomic_DNA"/>
</dbReference>
<accession>A0A2V4E5X4</accession>
<protein>
    <submittedName>
        <fullName evidence="1">Uncharacterized protein</fullName>
    </submittedName>
</protein>
<reference evidence="1 2" key="1">
    <citation type="submission" date="2018-05" db="EMBL/GenBank/DDBJ databases">
        <title>Reference genomes for bee gut microbiota database.</title>
        <authorList>
            <person name="Ellegaard K.M."/>
        </authorList>
    </citation>
    <scope>NUCLEOTIDE SEQUENCE [LARGE SCALE GENOMIC DNA]</scope>
    <source>
        <strain evidence="1 2">ESL0182</strain>
    </source>
</reference>
<evidence type="ECO:0000313" key="1">
    <source>
        <dbReference type="EMBL" id="PXZ06511.1"/>
    </source>
</evidence>
<name>A0A2V4E5X4_9GAMM</name>
<dbReference type="AlphaFoldDB" id="A0A2V4E5X4"/>